<dbReference type="InterPro" id="IPR038005">
    <property type="entry name" value="RX-like_CC"/>
</dbReference>
<dbReference type="InterPro" id="IPR058922">
    <property type="entry name" value="WHD_DRP"/>
</dbReference>
<keyword evidence="4" id="KW-0611">Plant defense</keyword>
<dbReference type="SUPFAM" id="SSF52058">
    <property type="entry name" value="L domain-like"/>
    <property type="match status" value="1"/>
</dbReference>
<dbReference type="AlphaFoldDB" id="A0AAP0C6P6"/>
<feature type="domain" description="Disease resistance N-terminal" evidence="6">
    <location>
        <begin position="9"/>
        <end position="93"/>
    </location>
</feature>
<dbReference type="InterPro" id="IPR056789">
    <property type="entry name" value="LRR_R13L1-DRL21"/>
</dbReference>
<evidence type="ECO:0008006" key="11">
    <source>
        <dbReference type="Google" id="ProtNLM"/>
    </source>
</evidence>
<evidence type="ECO:0000256" key="4">
    <source>
        <dbReference type="ARBA" id="ARBA00022821"/>
    </source>
</evidence>
<keyword evidence="5" id="KW-0067">ATP-binding</keyword>
<dbReference type="Pfam" id="PF18052">
    <property type="entry name" value="Rx_N"/>
    <property type="match status" value="1"/>
</dbReference>
<reference evidence="9 10" key="1">
    <citation type="submission" date="2024-04" db="EMBL/GenBank/DDBJ databases">
        <title>The reference genome of an endangered Asteraceae, Deinandra increscens subsp. villosa, native to the Central Coast of California.</title>
        <authorList>
            <person name="Guilliams M."/>
            <person name="Hasenstab-Lehman K."/>
            <person name="Meyer R."/>
            <person name="Mcevoy S."/>
        </authorList>
    </citation>
    <scope>NUCLEOTIDE SEQUENCE [LARGE SCALE GENOMIC DNA]</scope>
    <source>
        <tissue evidence="9">Leaf</tissue>
    </source>
</reference>
<accession>A0AAP0C6P6</accession>
<comment type="caution">
    <text evidence="9">The sequence shown here is derived from an EMBL/GenBank/DDBJ whole genome shotgun (WGS) entry which is preliminary data.</text>
</comment>
<keyword evidence="10" id="KW-1185">Reference proteome</keyword>
<dbReference type="InterPro" id="IPR041118">
    <property type="entry name" value="Rx_N"/>
</dbReference>
<keyword evidence="1" id="KW-0433">Leucine-rich repeat</keyword>
<dbReference type="Gene3D" id="3.80.10.10">
    <property type="entry name" value="Ribonuclease Inhibitor"/>
    <property type="match status" value="2"/>
</dbReference>
<keyword evidence="2" id="KW-0677">Repeat</keyword>
<dbReference type="Proteomes" id="UP001408789">
    <property type="component" value="Unassembled WGS sequence"/>
</dbReference>
<sequence>MGDVAVGAFVTEVVERLTSEVFKEFDLLWGFKRDILSLKEDFTRIQAVLEDAQQKRIKEKEVDLWLTSLRSVCLKVENVLDEISTEALLQSLYKQRGIKHMVRSFMSFNHNQLMFRVRIAHKVKNIRRKLDAIKSRRSELGLLRSTHVDLSQVDVNVASEMPNRETSSLIHDSLLIIGRNEEMEMVTEKICDKDVGKHENGEIRVYGIWGHKMEKNMVIQLWVVNGFIPPRGQIDLYVLGEEIFNCLVWRSFFQVVPDIDRYKMHDLMHDMAGHVMRHDCLVIDPAHTEVEIPNEVLHLSSSCPDFLCPPHDIGNLTSLRSILMLGEINESRISQILNHMYLRVLYLPKLRTLPKSVCKLKLLRYLNLSGSMIEVLPESIIYLQNLQVLVLCFCRKLHKLPEGLRYMTNLQCLDINRCISLMHLPSGVKNLTSLRMLSKFPVGKENGAKIGELGDVNLLEGELLINGLENVRGLSEAKSANLNYKRNLSVLHLSWSESESKEDSDDEILEGLEPNLCLRKLKISHYMGKIISPSWMLNLSNLVEILFYRCKECELIPLLGRLPNLRVIVLWNMHSLKSFHEDEENMIGDATNMFLCLQELRIYDCLNLVSLPSDLPKLKVLKLINCDNLVSLPDEIQSFKHMEILVINTCRHLNKRYEKETGVDWPKISHIPDIRISDYPRQLQLSS</sequence>
<proteinExistence type="predicted"/>
<dbReference type="PANTHER" id="PTHR36766">
    <property type="entry name" value="PLANT BROAD-SPECTRUM MILDEW RESISTANCE PROTEIN RPW8"/>
    <property type="match status" value="1"/>
</dbReference>
<evidence type="ECO:0000256" key="2">
    <source>
        <dbReference type="ARBA" id="ARBA00022737"/>
    </source>
</evidence>
<dbReference type="InterPro" id="IPR032675">
    <property type="entry name" value="LRR_dom_sf"/>
</dbReference>
<feature type="domain" description="Disease resistance protein winged helix" evidence="7">
    <location>
        <begin position="210"/>
        <end position="272"/>
    </location>
</feature>
<dbReference type="Pfam" id="PF23559">
    <property type="entry name" value="WHD_DRP"/>
    <property type="match status" value="1"/>
</dbReference>
<evidence type="ECO:0000256" key="5">
    <source>
        <dbReference type="ARBA" id="ARBA00022840"/>
    </source>
</evidence>
<dbReference type="GO" id="GO:0005524">
    <property type="term" value="F:ATP binding"/>
    <property type="evidence" value="ECO:0007669"/>
    <property type="project" value="UniProtKB-KW"/>
</dbReference>
<protein>
    <recommendedName>
        <fullName evidence="11">Rx N-terminal domain-containing protein</fullName>
    </recommendedName>
</protein>
<feature type="domain" description="R13L1/DRL21-like LRR repeat region" evidence="8">
    <location>
        <begin position="450"/>
        <end position="573"/>
    </location>
</feature>
<keyword evidence="3" id="KW-0547">Nucleotide-binding</keyword>
<dbReference type="GO" id="GO:0006952">
    <property type="term" value="P:defense response"/>
    <property type="evidence" value="ECO:0007669"/>
    <property type="project" value="UniProtKB-KW"/>
</dbReference>
<dbReference type="EMBL" id="JBCNJP010000261">
    <property type="protein sequence ID" value="KAK9050740.1"/>
    <property type="molecule type" value="Genomic_DNA"/>
</dbReference>
<evidence type="ECO:0000259" key="6">
    <source>
        <dbReference type="Pfam" id="PF18052"/>
    </source>
</evidence>
<evidence type="ECO:0000259" key="7">
    <source>
        <dbReference type="Pfam" id="PF23559"/>
    </source>
</evidence>
<organism evidence="9 10">
    <name type="scientific">Deinandra increscens subsp. villosa</name>
    <dbReference type="NCBI Taxonomy" id="3103831"/>
    <lineage>
        <taxon>Eukaryota</taxon>
        <taxon>Viridiplantae</taxon>
        <taxon>Streptophyta</taxon>
        <taxon>Embryophyta</taxon>
        <taxon>Tracheophyta</taxon>
        <taxon>Spermatophyta</taxon>
        <taxon>Magnoliopsida</taxon>
        <taxon>eudicotyledons</taxon>
        <taxon>Gunneridae</taxon>
        <taxon>Pentapetalae</taxon>
        <taxon>asterids</taxon>
        <taxon>campanulids</taxon>
        <taxon>Asterales</taxon>
        <taxon>Asteraceae</taxon>
        <taxon>Asteroideae</taxon>
        <taxon>Heliantheae alliance</taxon>
        <taxon>Madieae</taxon>
        <taxon>Madiinae</taxon>
        <taxon>Deinandra</taxon>
    </lineage>
</organism>
<dbReference type="CDD" id="cd14798">
    <property type="entry name" value="RX-CC_like"/>
    <property type="match status" value="1"/>
</dbReference>
<evidence type="ECO:0000259" key="8">
    <source>
        <dbReference type="Pfam" id="PF25019"/>
    </source>
</evidence>
<dbReference type="Pfam" id="PF25019">
    <property type="entry name" value="LRR_R13L1-DRL21"/>
    <property type="match status" value="1"/>
</dbReference>
<evidence type="ECO:0000256" key="3">
    <source>
        <dbReference type="ARBA" id="ARBA00022741"/>
    </source>
</evidence>
<dbReference type="Gene3D" id="1.20.5.4130">
    <property type="match status" value="1"/>
</dbReference>
<evidence type="ECO:0000313" key="9">
    <source>
        <dbReference type="EMBL" id="KAK9050740.1"/>
    </source>
</evidence>
<dbReference type="PANTHER" id="PTHR36766:SF70">
    <property type="entry name" value="DISEASE RESISTANCE PROTEIN RGA4"/>
    <property type="match status" value="1"/>
</dbReference>
<evidence type="ECO:0000313" key="10">
    <source>
        <dbReference type="Proteomes" id="UP001408789"/>
    </source>
</evidence>
<evidence type="ECO:0000256" key="1">
    <source>
        <dbReference type="ARBA" id="ARBA00022614"/>
    </source>
</evidence>
<name>A0AAP0C6P6_9ASTR</name>
<gene>
    <name evidence="9" type="ORF">SSX86_030290</name>
</gene>